<evidence type="ECO:0000313" key="3">
    <source>
        <dbReference type="EMBL" id="KIY68004.1"/>
    </source>
</evidence>
<feature type="region of interest" description="Disordered" evidence="2">
    <location>
        <begin position="455"/>
        <end position="680"/>
    </location>
</feature>
<feature type="compositionally biased region" description="Polar residues" evidence="2">
    <location>
        <begin position="8"/>
        <end position="22"/>
    </location>
</feature>
<accession>A0A0D7BCV7</accession>
<feature type="compositionally biased region" description="Basic and acidic residues" evidence="2">
    <location>
        <begin position="145"/>
        <end position="158"/>
    </location>
</feature>
<sequence length="842" mass="90404">MPLEMFNLFTSPRSSQNMQSAESPQDSPPPPFSPFAFPPPHSSHIPGEHGTPPAFAVPLRSPAESRQSVRDSGYLSPLSQTVVAHENNDPPPFPPPHSAHIPGEHGTPPAFAIPLRRQPEQRQSMRNSGYLSPLGSHTVVGAPQPEDRPGPPLEDRLENPAYTSAPYNPPPEGLGEGYGYGLGHQAPGFPQPSLEVFGIPVTDPYGAESPSYEKPPVASSSKSRHGSTSKSVKSTSKRHSTRTGPTPPPKEVVSSFVEASFSSETSSRQTPATPAAPAPKPAKHVPRKYRAALEAEYGSLPAASLLTLLISSSYECSRLRKALSLALERLREEGERTERAYGFAEELVGRITKLHSQKVEMRQALGDARETIERWRVEYDHVKGRVEEGETLMSRVKEELGETRRKEREARKEAWRAERDRVQVEAVEQGRRKGMADGYKRALAEARPQELIYTEELADELPEIPSVSGSNESDEEDDEVQTPVERQPSHSPPPIVGIATSTNSPPARPSLPPPSPQMLPPPSPQVETWTTEVPQADGRYSRANSAHGQGFATPPDHLIPHVGPDGKIIPMPPAHEFDTSMRAASPNRASNQNLPDDEPPRPSRGRYGGIAASTGSHARMTRPPGRAGSDSTTMSNMPMVAPLGRTDEWEDLGGNRHRTSTYAPAGRPVSTHSRQSRWERPVSYVPSFRNPDITPFDPGVTPSISAFQLPGVAQSGASVRTARTGKSRSRLSVANPDPEPEQSMYEGYGGGRAASDARSTFSAHVPVSTKPPANYGGGSGSHHGGPSRQPSTNYGGGGGGGSAYGGRPKSTYSAAPSQAGTQYSLNMAGMGRPPRGPSPGAS</sequence>
<keyword evidence="4" id="KW-1185">Reference proteome</keyword>
<feature type="region of interest" description="Disordered" evidence="2">
    <location>
        <begin position="1"/>
        <end position="283"/>
    </location>
</feature>
<feature type="compositionally biased region" description="Low complexity" evidence="2">
    <location>
        <begin position="827"/>
        <end position="842"/>
    </location>
</feature>
<evidence type="ECO:0000256" key="2">
    <source>
        <dbReference type="SAM" id="MobiDB-lite"/>
    </source>
</evidence>
<protein>
    <submittedName>
        <fullName evidence="3">Uncharacterized protein</fullName>
    </submittedName>
</protein>
<feature type="region of interest" description="Disordered" evidence="2">
    <location>
        <begin position="402"/>
        <end position="421"/>
    </location>
</feature>
<keyword evidence="1" id="KW-0175">Coiled coil</keyword>
<evidence type="ECO:0000313" key="4">
    <source>
        <dbReference type="Proteomes" id="UP000054007"/>
    </source>
</evidence>
<feature type="compositionally biased region" description="Gly residues" evidence="2">
    <location>
        <begin position="794"/>
        <end position="804"/>
    </location>
</feature>
<dbReference type="OrthoDB" id="3069722at2759"/>
<evidence type="ECO:0000256" key="1">
    <source>
        <dbReference type="SAM" id="Coils"/>
    </source>
</evidence>
<feature type="compositionally biased region" description="Polar residues" evidence="2">
    <location>
        <begin position="121"/>
        <end position="130"/>
    </location>
</feature>
<name>A0A0D7BCV7_9AGAR</name>
<gene>
    <name evidence="3" type="ORF">CYLTODRAFT_275560</name>
</gene>
<feature type="compositionally biased region" description="Low complexity" evidence="2">
    <location>
        <begin position="251"/>
        <end position="273"/>
    </location>
</feature>
<feature type="region of interest" description="Disordered" evidence="2">
    <location>
        <begin position="709"/>
        <end position="842"/>
    </location>
</feature>
<organism evidence="3 4">
    <name type="scientific">Cylindrobasidium torrendii FP15055 ss-10</name>
    <dbReference type="NCBI Taxonomy" id="1314674"/>
    <lineage>
        <taxon>Eukaryota</taxon>
        <taxon>Fungi</taxon>
        <taxon>Dikarya</taxon>
        <taxon>Basidiomycota</taxon>
        <taxon>Agaricomycotina</taxon>
        <taxon>Agaricomycetes</taxon>
        <taxon>Agaricomycetidae</taxon>
        <taxon>Agaricales</taxon>
        <taxon>Marasmiineae</taxon>
        <taxon>Physalacriaceae</taxon>
        <taxon>Cylindrobasidium</taxon>
    </lineage>
</organism>
<dbReference type="AlphaFoldDB" id="A0A0D7BCV7"/>
<feature type="compositionally biased region" description="Polar residues" evidence="2">
    <location>
        <begin position="810"/>
        <end position="825"/>
    </location>
</feature>
<feature type="coiled-coil region" evidence="1">
    <location>
        <begin position="320"/>
        <end position="347"/>
    </location>
</feature>
<dbReference type="STRING" id="1314674.A0A0D7BCV7"/>
<reference evidence="3 4" key="1">
    <citation type="journal article" date="2015" name="Fungal Genet. Biol.">
        <title>Evolution of novel wood decay mechanisms in Agaricales revealed by the genome sequences of Fistulina hepatica and Cylindrobasidium torrendii.</title>
        <authorList>
            <person name="Floudas D."/>
            <person name="Held B.W."/>
            <person name="Riley R."/>
            <person name="Nagy L.G."/>
            <person name="Koehler G."/>
            <person name="Ransdell A.S."/>
            <person name="Younus H."/>
            <person name="Chow J."/>
            <person name="Chiniquy J."/>
            <person name="Lipzen A."/>
            <person name="Tritt A."/>
            <person name="Sun H."/>
            <person name="Haridas S."/>
            <person name="LaButti K."/>
            <person name="Ohm R.A."/>
            <person name="Kues U."/>
            <person name="Blanchette R.A."/>
            <person name="Grigoriev I.V."/>
            <person name="Minto R.E."/>
            <person name="Hibbett D.S."/>
        </authorList>
    </citation>
    <scope>NUCLEOTIDE SEQUENCE [LARGE SCALE GENOMIC DNA]</scope>
    <source>
        <strain evidence="3 4">FP15055 ss-10</strain>
    </source>
</reference>
<feature type="compositionally biased region" description="Pro residues" evidence="2">
    <location>
        <begin position="26"/>
        <end position="41"/>
    </location>
</feature>
<feature type="compositionally biased region" description="Pro residues" evidence="2">
    <location>
        <begin position="506"/>
        <end position="524"/>
    </location>
</feature>
<dbReference type="EMBL" id="KN880512">
    <property type="protein sequence ID" value="KIY68004.1"/>
    <property type="molecule type" value="Genomic_DNA"/>
</dbReference>
<proteinExistence type="predicted"/>
<dbReference type="Proteomes" id="UP000054007">
    <property type="component" value="Unassembled WGS sequence"/>
</dbReference>